<dbReference type="Gene3D" id="2.60.40.680">
    <property type="match status" value="1"/>
</dbReference>
<feature type="compositionally biased region" description="Acidic residues" evidence="3">
    <location>
        <begin position="46"/>
        <end position="55"/>
    </location>
</feature>
<dbReference type="InterPro" id="IPR011626">
    <property type="entry name" value="Alpha-macroglobulin_TED"/>
</dbReference>
<dbReference type="SUPFAM" id="SSF48239">
    <property type="entry name" value="Terpenoid cyclases/Protein prenyltransferases"/>
    <property type="match status" value="1"/>
</dbReference>
<dbReference type="InterPro" id="IPR047565">
    <property type="entry name" value="Alpha-macroglob_thiol-ester_cl"/>
</dbReference>
<dbReference type="GO" id="GO:0005615">
    <property type="term" value="C:extracellular space"/>
    <property type="evidence" value="ECO:0007669"/>
    <property type="project" value="InterPro"/>
</dbReference>
<evidence type="ECO:0000313" key="6">
    <source>
        <dbReference type="Proteomes" id="UP001305652"/>
    </source>
</evidence>
<dbReference type="Pfam" id="PF07678">
    <property type="entry name" value="TED_complement"/>
    <property type="match status" value="1"/>
</dbReference>
<feature type="region of interest" description="Disordered" evidence="3">
    <location>
        <begin position="31"/>
        <end position="55"/>
    </location>
</feature>
<dbReference type="KEGG" id="mrc:R6Y96_07885"/>
<feature type="domain" description="Alpha-macroglobulin-like TED" evidence="4">
    <location>
        <begin position="876"/>
        <end position="1028"/>
    </location>
</feature>
<dbReference type="Gene3D" id="2.60.40.10">
    <property type="entry name" value="Immunoglobulins"/>
    <property type="match status" value="1"/>
</dbReference>
<reference evidence="5 6" key="1">
    <citation type="submission" date="2023-10" db="EMBL/GenBank/DDBJ databases">
        <title>The complete genome sequence of Methanoculleus receptaculi DSM 18860.</title>
        <authorList>
            <person name="Lai S.-J."/>
            <person name="You Y.-T."/>
            <person name="Chen S.-C."/>
        </authorList>
    </citation>
    <scope>NUCLEOTIDE SEQUENCE [LARGE SCALE GENOMIC DNA]</scope>
    <source>
        <strain evidence="5 6">DSM 18860</strain>
    </source>
</reference>
<dbReference type="PANTHER" id="PTHR11412:SF136">
    <property type="entry name" value="CD109 ANTIGEN"/>
    <property type="match status" value="1"/>
</dbReference>
<dbReference type="SMART" id="SM01419">
    <property type="entry name" value="Thiol-ester_cl"/>
    <property type="match status" value="1"/>
</dbReference>
<dbReference type="Proteomes" id="UP001305652">
    <property type="component" value="Chromosome"/>
</dbReference>
<dbReference type="InterPro" id="IPR008930">
    <property type="entry name" value="Terpenoid_cyclase/PrenylTrfase"/>
</dbReference>
<keyword evidence="1" id="KW-0732">Signal</keyword>
<dbReference type="InterPro" id="IPR013783">
    <property type="entry name" value="Ig-like_fold"/>
</dbReference>
<dbReference type="EMBL" id="CP137642">
    <property type="protein sequence ID" value="WOX57217.1"/>
    <property type="molecule type" value="Genomic_DNA"/>
</dbReference>
<dbReference type="PANTHER" id="PTHR11412">
    <property type="entry name" value="MACROGLOBULIN / COMPLEMENT"/>
    <property type="match status" value="1"/>
</dbReference>
<protein>
    <recommendedName>
        <fullName evidence="4">Alpha-macroglobulin-like TED domain-containing protein</fullName>
    </recommendedName>
</protein>
<dbReference type="InterPro" id="IPR050473">
    <property type="entry name" value="A2M/Complement_sys"/>
</dbReference>
<evidence type="ECO:0000256" key="1">
    <source>
        <dbReference type="ARBA" id="ARBA00022729"/>
    </source>
</evidence>
<keyword evidence="2" id="KW-0882">Thioester bond</keyword>
<organism evidence="5 6">
    <name type="scientific">Methanoculleus receptaculi</name>
    <dbReference type="NCBI Taxonomy" id="394967"/>
    <lineage>
        <taxon>Archaea</taxon>
        <taxon>Methanobacteriati</taxon>
        <taxon>Methanobacteriota</taxon>
        <taxon>Stenosarchaea group</taxon>
        <taxon>Methanomicrobia</taxon>
        <taxon>Methanomicrobiales</taxon>
        <taxon>Methanomicrobiaceae</taxon>
        <taxon>Methanoculleus</taxon>
    </lineage>
</organism>
<sequence length="1699" mass="184210">MKHYVQILIMCILSICLIGGVAAAGTEGATAPENGSMTVAPGLDVEPTETEASLDEDLPAAAEETVAAPPNPASTIIFGSATVEAGEPAVIPVSVANIDEIEGIGVWVFYGQGAGTVKSVNLTGPLAGANLTYMADHPGHLQFAITTTAPFTVGAAPVQIAEIHFDTYRETPGNYSLYPEATYSTEFNESHFEHVTEGWLNTTPPPLPDLVGYLDPAPPQYVKKYSNGTIYMNPTFVIGNIGGAGVTDEIVTQVTFVGESENYTITDDIAAGANYTIFTDITIDPNYSGTEVVEVKETGSVTLIITAGADISPGTKQVSIDINPDHTIEEIRYYNNFIEAQTTVTYTDLRPVLDITLVSGLSSSNTTIQEDVVPGTYRVTYGVENIAPGVDSEPTWLRVSKNGVNETYDVPALLPGDNWTMTETINLDRYAGSVTYTVEANAAGPNGEKPKERIKYPDSGTVSKTIEKEYASFKPVTVIFPRLNVISEGGSLFPIELSNISSDAPVVSFSIPVTYDPSVARYDGYEGAQSGVSVRSTGYGRLLVEGSGLSLSDDTKVVDLRFIAQSDSGRVSEIGSTTAAYVKTNNNRYLELDITKGTLIQDRLTDARVYIWAPTASAVGSNVTSTVYVNNPKATPVNVSANVTLGGTVIWSQDEVALGAYQSRYFTVDTWKPADTGIHTLAAGIAGDDVQDGNTASTQVRIDPYDLNITTDNRQNWERWYGYNVTAVQDQYFWLGTYFTANQPGYVNASLSIWYANGTAVDLSKDTPFDLYYYYPAEMSIYSYSSSWNSVGWYYIRPRELGTYNYSINLESRGEQTHVNGTIVVREQNVDIKVLNSTILDNEANGEILFDVFNREPFEGREVVITAAAGAEGRTLEGLDYLIGYPHGCPEQTMSPALAVLRVKQYYESRGQLNDERNATYQAKMQQAYNQMKAPDGYNAQQLPIYTNYGDQSGGWAWGQNSAPSMFYTLYPNYVFSELRQDMDNDPTYWGFDLTNESEINLTASTVWLLKRQGTNGGWSDWGYISNSYEWTGFISEKFVGEFGYLTPEGQRRVNESLNRSFDYLVRGDYTSQSATPIAYAVFGIDAIRDHYADNATLDAQADAKLGELQDRLLELRQGDAANGYHWGSSWAYEDTANAVLALNRTGLPAENETVRGGIRYLVSVYDTNGRWGNTRGTAAVIEALTQVQIPSTVNFNVQIGVEDSSGAVIRAPQTYTFNSTNPRVSFNLNGSEIAALYGSTPGANHTGKVTITGKSDAAMDAAELVVAVQSRQKVPKSVAFATIPDEFIDPIATDLFLDVTVPAPEDGIVVNDTVDVAFTVNNTGDDRTMLILEIPTRDGVAFDGGEMAADMAYYMDGGGSRVYISHMYNATAKTLYVYPGSDDESKPSVVRGEVKNFYVPLNFTKAGEVTVEARIYPMYDDENMALGDATASVKGYGNLTLSVVDENLAPLEADFYIDGVPVASGTSNITREVLEGDHNVSIMHTPGTVNTTLYVRTGESTEYSAQIATDPTIPHISMVVGDAGDFRVMPPVIEDTISEDSTNYWSAVTPAKKTFNSTITSSGGTATISVEVPTITRAIGTAYANDTVAYSYHNTSGWQGPFDASGYISGGVLSVPDVDTGSIDQIVVEFIGRALGDVNGGGVTAGDARDIAWYLVDEITFTYNDRFYADVGDDGSVSSGDARDVAWYLVGDIDTHYQ</sequence>
<evidence type="ECO:0000256" key="2">
    <source>
        <dbReference type="ARBA" id="ARBA00022966"/>
    </source>
</evidence>
<proteinExistence type="predicted"/>
<keyword evidence="6" id="KW-1185">Reference proteome</keyword>
<dbReference type="RefSeq" id="WP_318620743.1">
    <property type="nucleotide sequence ID" value="NZ_CP137642.1"/>
</dbReference>
<name>A0AAX4FTG0_9EURY</name>
<dbReference type="GeneID" id="85733068"/>
<evidence type="ECO:0000259" key="4">
    <source>
        <dbReference type="Pfam" id="PF07678"/>
    </source>
</evidence>
<accession>A0AAX4FTG0</accession>
<evidence type="ECO:0000256" key="3">
    <source>
        <dbReference type="SAM" id="MobiDB-lite"/>
    </source>
</evidence>
<evidence type="ECO:0000313" key="5">
    <source>
        <dbReference type="EMBL" id="WOX57217.1"/>
    </source>
</evidence>
<gene>
    <name evidence="5" type="ORF">R6Y96_07885</name>
</gene>
<dbReference type="Gene3D" id="1.50.10.20">
    <property type="match status" value="1"/>
</dbReference>